<dbReference type="InterPro" id="IPR042228">
    <property type="entry name" value="Dynein_linker_3"/>
</dbReference>
<sequence>MRRAKKPKPKLKRHIEDVAFYKYSHGKDELPLDPARSFIEEQIGKIHSTKSNCFTKDYSLHHCPRGDGTFEPELSASDSTHPFPAPDPSPRPSTSKMYCRGDTGRSPPVPKEKDATDRMIDVFKRYRLKIFHDLALTRPVLRGNDFFRRYGRPDDDGRRKLPALWRKKRPQKFQFDEFAYRTPEENEEALRRIQKHLDKMIAKSIREAEKRRKEKEELERRPQFCTSKSKNVYQVKVKKKRLTNEQYIKKLKQSESMKLKYLQALLPVHPDEQKDKILLRYERNFRHAMYFFDDAMRQRTLNVLDQLDVRKINHYPSHLIKKILPRVDQRTGYLKQAFKFILEEEQLWPNIYPEVILMDYLFDSDHGVSRDQAVFFIILLMDLQEDYRYYVKRAFLRYILHSEAERNRLQLAIEPPEFPMATMVAPVPWKCSIQLAKNRLEEVLMINHPVLQAINMLWHKLYSNLLVVDSAKFYNTDIPMHADKITEMIHNSCRITRDILINDWMPRVADLVDVMRKYWKDLVPRNSTHGGRGTIFFNCIHALTSYHLQDLIKKSLDHLVEALEVYREGDVAGEEPKVKKKPFMTLTVSVVGQHHTDIEKTTEKSDLSLYQVDDDDPDILGSESDEFILTNVDERRTSFIVESSGKIIIYPYMEELPDLFKSYFVKILKVGYKIPRLEYYLTQDEKQLGYLHFIRADNDDMEKLYQRVKKIVIANQTGPTVYLYPMYEYYFPVLANKMKLITEGIFSQPELPPLDIFKELVLKFTDLLNGIYYLRDFIPLNLFMLDNSRLNKVLEKLVNDLKNFVINYFITLNQVENRRICDEFEDMSLHAGERPKETPEVVALQNYLTHCREERMYELTSEIKQVAQRVLFLLTHAILDQEDINLNSRLFLWPKELEKVLDLSGARLSVVRENLETSLRERRVKFEQYLMTEKKKMDHFRTREIREMLSLDDLREKVDTVDGLMKILEDCSREAKEINTNENLLQIELSFFPSLNEMIEKMGPIEKLWHTAYKFDTCHEVWYFGPFKDLDADIIRSAVEEMYQAISLLLKELTGSPQAKRVAEQIRMKVEKFKVYLPILESICRQGLCDRHWKQISEELGQEVNPVVHNSLSQMVEIDIVKIQQRLEEISNAAGKEYELNIQLVSMQEEWTDVMFVCVPYRDSDMYILSSVDEIQTLLDDHILKAQAMRGSPYIAALGTKANNWEDKLISMQDIIDTWLQVQATWMYLEPIFSSEDILRQMPTEGRHFKAVDRVFRKIMKHTTADAHVIQATDYPELLNTLRKAYTDLEEIQKGLNMYLEKKRLFFARFFFLSNDELLEILSETKDPLRVQPHLKKCFEGIHSLQFDPQMEIVAITSAEQEVIPCVRKVNPNLANGLVEKWLKEVETVMLESVKEQIWQSYERYPNDPRKVWVVNWPGQAVQVVSCLKWTEEAEEAIQQGQLTQFAYTCSKQIAELVDLVRGNLSVGATITIEALIVVDVHARDIVNLLVEKQISDVGDFNWFSQLRYYWRIDDDDKQSYVGVSMVTTDLKYGMEYLGNTGRLVTTPLTDRCFRTLMGAFKLNLGGAPEGPAGTGKTETCKDLAKAVAKKCVVFNCSDGLDYKALGKFFKGLAQSGSWACFDEFNRIELEVLSVVAQQILTIQHAIAQKVAKFTFEDTHLKIDPTCNIFITMNPGYAGRTELPDNLKVLFRTVAMMVPDYAMIGEITLYSNGFDNARVLAQKIVHTYKLCSEQLSSQFHYDYGMRAVKSVLMAAGSLRRSQPHLPEDQIVLRAIIDVNLPKFLQQDIPLFEGIYKDLFPGVNLPPPARDDIVRILLVKLVKRKLQPTAWYIDKIMQIYEMMLVRHGLMIVGDSMGGKTTAYQVLVETLRELRLEKGPKSEEQGVQYRIINPKSISMGQLYGSFDPASHEWSDGVLANTFREMVNTSSLERQWIIFDGPVDAVWIENLNTVLDDNRKLCLMSGEIIQMTKLMNLVFEPVDLEQASPATVSRCGMIYMEPHQLGWIVLHKSFLLVLEEKGVTEINIGVFEQLVEWLIPPSLKLLKMVKTVLPVSEMQCYSMFSKFFSIFCSRMQNYTQVQFQQTFMFSYAWGYFSSVTNEGRKIIDPLLRKILYGGNEDHPKPKYFSLNRGQMYPEKMNFMDYRYDEHETWWPWQTTEELALPESCIVSELMIPTKETGYILYWTNLCARNGIPILLAGPTGTGKSATISNYIRELPKTKFISNIINCSARSTAAQVQDTIMGKLDRRRKGVYGPPVGKECVNFIDDLAMPARDDYGSQPPLELVRTWLDHRIWSDLRDTSKIELIDLLLIAAMGPIGGSNYIPQRLYRHMFVMSVDSFEDTTLMRIFSAIGDWHFAKGFPEPVARLSKLLSQASIAVYRGAIANFLPTPAKSHYLFSLRDVSRVYQGIVLLPSKKLPDAEKLVRLWVHETYRVFYDRLVDDDDKQKLLGLVDEACVTHLRLKLEQAFGDRLEPGQKVSDKHIRDLLFGNYMEPAAVTRIYDEVDNWEQLEKNINFYLSEYNERSKSPMNLVLFRFAIEHISRVSRVLQMPRGHLLMVGLGGSGRRSAVKLASSMSDSHVFQVEVTRSYTINEWREDMKKLLLNAGCEGKRTVFLFNDSQAKEEAFVEDINSLLNTADLPNLFQTEEKTVILEQMQNIVQATNKPIDLTALSLYNFFVERVRENLHIALAFSPIGDSFKKRLRIYPSLINCCTIDWFTAWPDDALQKVAEFFIRSMDLVASQERLSMSRDSSSVEVLESFDEKDAKTRKLSELERKLIDCVLVFNESVVENSNRFFLEQGRRNYVTPTSYLEMLRSFKDLYHKKYSETITQRDRYTTGLEKLDFAAGQVSVMQDQLKNLQPMLKQTSDETEKIMVNIERETAEAEKKKEIVGADETAANEAAASAQAIKDDCESDLQEAVPALEAALAALDTLKPADITVVKSMKNPPSGVKLVLEAVCVIRGIKPDRKPDPNGHLVEDYWGPSQKMLGDLKFLDSLKTFDKDNIPIPVMKKIREVYIADREFVPEKIKNISMACEGLCRWVRAMEIYDRVAKIVAPKKIALAEAEAELAMQMEKLNSKRAELQEILDKLQKLNDFFAEKSREKKRLEDEIDSCEKKLIRAEQLIGGLGGEKRRWSECATNLHRSLSNVVGDVLLAAGCVAYLGCFSTEFRTTIVQEWNTDALTRRIPCTENFSLITTLGNPLQIRSWTNWGLPTDNFSVENGIIVKHARRWPLMIDPEGQANKWVKNMEKANNLRIIQQMEANYMRVVENAIINGYPVLLENVGENIDSGFNSILEKNIIYQRGSYNIKFGDGMIEYNDNFRFYITTNLRNPHYLPETAVMVTLMNFMITEQGLRSQLLGTVIVQERPDLQEKKESLIIESAQNQEALYNAEAKILQVLSTAEGNILDDENAIDILTSSKQLSEEIQAKQIVAIATEAEIDAARQQYIPVARHSAVIFFCTAELANIDPMYQFNLVWFLHIFVQAIKNSPKSDDLEERLKHLTDYFTMAIYNNVCRSLFERDKLMFSFVLCLGIMRGRGDIEDPELSFLLTGGLALDNPYPNPAPAWLTDKCWTEIVRAGSLPSLKALPQSVMQNIDQWKAYNELNDPDAHPLPEPYDQQDSIIKLIVLKCLRPDKVVPGLQRFIVKNIGQPYVEPPQFNLETSYRDSSPKTPLIFMLSPGSDPMDNIFTFANAHYMSDDCRVISLGQGQGPKATRTILDAIKMGYWVVLQNCHVAESYMDELEKICMDGTLYESVHPKYRLWCTSYPSKRFPVSILQNSVKMTNEAPKGVKNNMTRIFTTEPLSNNAFYSEAFDGDLGKVWLRGVFSLVFFHAVVQERCKFGPLGWNIPYEFNESDLKISLMQLKMFLNQYHKIPFEGHTYLTGECNYGGRVTDDKDRRLLMALLNRIYNQQTVDDDNFPLTESGCYQVPQLPTKSAALAYISTMPMIAHPEVFGLHENADITRNIDETSSVNRVLHTQTHLFAGTATSDTEQKEDPVLLLCAEIARKLPCLYDVNAVAELFPIEYENSMNTVLRQELTRFNRLLDYIRHSLIDVQRAIKGQISMIPELENIYRAMKISRVPKAWLSKSYPSLKPLGSYVNDFVQRLSFFQRWIDEGEPNVYWMSGFYFTQSFLTGIMQNHSRKFKLRIDDLVMDFEVTGFESDEAVKDSSEVDTFVKGLYLEGARWNRETVRLDEPLSRILYDTLPIISMTPTLKTDKAVQQRTRYDCPIYKTSERRGVLSTTGHSTNFVMFLELETDKPQEHWVLRGTAFVLSMCLDETEARRKILRGRRTINRTFKRGPMIPAWAIITIVAIVNLLIGGIAYLIFRKVVLNAPIENVTSYTPAMQDEYSS</sequence>
<dbReference type="Gene3D" id="1.10.8.1220">
    <property type="match status" value="1"/>
</dbReference>
<keyword evidence="3" id="KW-0963">Cytoplasm</keyword>
<dbReference type="InterPro" id="IPR035699">
    <property type="entry name" value="AAA_6"/>
</dbReference>
<dbReference type="EnsemblMetazoa" id="ADIR005316-RA">
    <property type="protein sequence ID" value="ADIR005316-PA"/>
    <property type="gene ID" value="ADIR005316"/>
</dbReference>
<evidence type="ECO:0000256" key="10">
    <source>
        <dbReference type="ARBA" id="ARBA00023175"/>
    </source>
</evidence>
<dbReference type="FunFam" id="3.40.50.300:FF:002141">
    <property type="entry name" value="Dynein heavy chain"/>
    <property type="match status" value="1"/>
</dbReference>
<dbReference type="VEuPathDB" id="VectorBase:ADIR005316"/>
<keyword evidence="12" id="KW-0966">Cell projection</keyword>
<dbReference type="FunFam" id="3.40.50.300:FF:000044">
    <property type="entry name" value="Dynein heavy chain 5, axonemal"/>
    <property type="match status" value="1"/>
</dbReference>
<dbReference type="FunFam" id="1.10.8.710:FF:000004">
    <property type="entry name" value="Dynein axonemal heavy chain 6"/>
    <property type="match status" value="1"/>
</dbReference>
<keyword evidence="15" id="KW-0472">Membrane</keyword>
<keyword evidence="9" id="KW-0969">Cilium</keyword>
<protein>
    <recommendedName>
        <fullName evidence="16">AAA+ ATPase domain-containing protein</fullName>
    </recommendedName>
</protein>
<dbReference type="Pfam" id="PF12775">
    <property type="entry name" value="AAA_7"/>
    <property type="match status" value="1"/>
</dbReference>
<dbReference type="Pfam" id="PF22597">
    <property type="entry name" value="DYN_lid"/>
    <property type="match status" value="1"/>
</dbReference>
<evidence type="ECO:0000256" key="8">
    <source>
        <dbReference type="ARBA" id="ARBA00023054"/>
    </source>
</evidence>
<dbReference type="PANTHER" id="PTHR22878">
    <property type="entry name" value="DYNEIN HEAVY CHAIN 6, AXONEMAL-LIKE-RELATED"/>
    <property type="match status" value="1"/>
</dbReference>
<reference evidence="17" key="2">
    <citation type="submission" date="2020-05" db="UniProtKB">
        <authorList>
            <consortium name="EnsemblMetazoa"/>
        </authorList>
    </citation>
    <scope>IDENTIFICATION</scope>
    <source>
        <strain evidence="17">WRAIR2</strain>
    </source>
</reference>
<dbReference type="InterPro" id="IPR004273">
    <property type="entry name" value="Dynein_heavy_D6_P-loop"/>
</dbReference>
<evidence type="ECO:0000256" key="3">
    <source>
        <dbReference type="ARBA" id="ARBA00022490"/>
    </source>
</evidence>
<dbReference type="GO" id="GO:0008569">
    <property type="term" value="F:minus-end-directed microtubule motor activity"/>
    <property type="evidence" value="ECO:0007669"/>
    <property type="project" value="InterPro"/>
</dbReference>
<dbReference type="Pfam" id="PF12777">
    <property type="entry name" value="MT"/>
    <property type="match status" value="1"/>
</dbReference>
<dbReference type="Gene3D" id="3.20.180.20">
    <property type="entry name" value="Dynein heavy chain, N-terminal domain 2"/>
    <property type="match status" value="1"/>
</dbReference>
<dbReference type="GO" id="GO:0051959">
    <property type="term" value="F:dynein light intermediate chain binding"/>
    <property type="evidence" value="ECO:0007669"/>
    <property type="project" value="InterPro"/>
</dbReference>
<dbReference type="GO" id="GO:0045505">
    <property type="term" value="F:dynein intermediate chain binding"/>
    <property type="evidence" value="ECO:0007669"/>
    <property type="project" value="InterPro"/>
</dbReference>
<dbReference type="Pfam" id="PF12774">
    <property type="entry name" value="AAA_6"/>
    <property type="match status" value="1"/>
</dbReference>
<dbReference type="InterPro" id="IPR026983">
    <property type="entry name" value="DHC"/>
</dbReference>
<dbReference type="FunFam" id="3.40.50.300:FF:001145">
    <property type="entry name" value="Putative dynein heavy chain"/>
    <property type="match status" value="1"/>
</dbReference>
<keyword evidence="5" id="KW-0547">Nucleotide-binding</keyword>
<dbReference type="SMART" id="SM00382">
    <property type="entry name" value="AAA"/>
    <property type="match status" value="2"/>
</dbReference>
<feature type="coiled-coil region" evidence="13">
    <location>
        <begin position="3061"/>
        <end position="3123"/>
    </location>
</feature>
<dbReference type="Gene3D" id="1.20.58.1120">
    <property type="match status" value="1"/>
</dbReference>
<dbReference type="InterPro" id="IPR013602">
    <property type="entry name" value="Dynein_heavy_linker"/>
</dbReference>
<dbReference type="InterPro" id="IPR041466">
    <property type="entry name" value="Dynein_AAA5_ext"/>
</dbReference>
<evidence type="ECO:0000256" key="4">
    <source>
        <dbReference type="ARBA" id="ARBA00022701"/>
    </source>
</evidence>
<dbReference type="InterPro" id="IPR042219">
    <property type="entry name" value="AAA_lid_11_sf"/>
</dbReference>
<dbReference type="InterPro" id="IPR041658">
    <property type="entry name" value="AAA_lid_11"/>
</dbReference>
<evidence type="ECO:0000259" key="16">
    <source>
        <dbReference type="SMART" id="SM00382"/>
    </source>
</evidence>
<organism evidence="17 18">
    <name type="scientific">Anopheles dirus</name>
    <dbReference type="NCBI Taxonomy" id="7168"/>
    <lineage>
        <taxon>Eukaryota</taxon>
        <taxon>Metazoa</taxon>
        <taxon>Ecdysozoa</taxon>
        <taxon>Arthropoda</taxon>
        <taxon>Hexapoda</taxon>
        <taxon>Insecta</taxon>
        <taxon>Pterygota</taxon>
        <taxon>Neoptera</taxon>
        <taxon>Endopterygota</taxon>
        <taxon>Diptera</taxon>
        <taxon>Nematocera</taxon>
        <taxon>Culicoidea</taxon>
        <taxon>Culicidae</taxon>
        <taxon>Anophelinae</taxon>
        <taxon>Anopheles</taxon>
    </lineage>
</organism>
<dbReference type="InterPro" id="IPR035706">
    <property type="entry name" value="AAA_9"/>
</dbReference>
<dbReference type="Gene3D" id="3.40.50.300">
    <property type="entry name" value="P-loop containing nucleotide triphosphate hydrolases"/>
    <property type="match status" value="5"/>
</dbReference>
<name>A0A182NCF2_9DIPT</name>
<keyword evidence="11" id="KW-0206">Cytoskeleton</keyword>
<dbReference type="FunFam" id="1.10.8.720:FF:000001">
    <property type="entry name" value="dynein heavy chain 7, axonemal"/>
    <property type="match status" value="1"/>
</dbReference>
<dbReference type="Gene3D" id="1.10.8.710">
    <property type="match status" value="1"/>
</dbReference>
<feature type="domain" description="AAA+ ATPase" evidence="16">
    <location>
        <begin position="2190"/>
        <end position="2337"/>
    </location>
</feature>
<keyword evidence="6" id="KW-0067">ATP-binding</keyword>
<dbReference type="Gene3D" id="6.10.140.1060">
    <property type="match status" value="1"/>
</dbReference>
<dbReference type="Gene3D" id="1.20.140.100">
    <property type="entry name" value="Dynein heavy chain, N-terminal domain 2"/>
    <property type="match status" value="1"/>
</dbReference>
<dbReference type="GO" id="GO:0005524">
    <property type="term" value="F:ATP binding"/>
    <property type="evidence" value="ECO:0007669"/>
    <property type="project" value="UniProtKB-KW"/>
</dbReference>
<dbReference type="FunFam" id="1.20.920.20:FF:000006">
    <property type="entry name" value="Dynein, axonemal, heavy chain 6"/>
    <property type="match status" value="1"/>
</dbReference>
<dbReference type="Pfam" id="PF12780">
    <property type="entry name" value="AAA_8"/>
    <property type="match status" value="1"/>
</dbReference>
<dbReference type="Proteomes" id="UP000075884">
    <property type="component" value="Unassembled WGS sequence"/>
</dbReference>
<dbReference type="FunFam" id="1.10.8.1220:FF:000001">
    <property type="entry name" value="Dynein axonemal heavy chain 5"/>
    <property type="match status" value="1"/>
</dbReference>
<dbReference type="Gene3D" id="3.10.490.20">
    <property type="match status" value="1"/>
</dbReference>
<dbReference type="STRING" id="7168.A0A182NCF2"/>
<dbReference type="InterPro" id="IPR024317">
    <property type="entry name" value="Dynein_heavy_chain_D4_dom"/>
</dbReference>
<keyword evidence="18" id="KW-1185">Reference proteome</keyword>
<dbReference type="Gene3D" id="1.20.1270.280">
    <property type="match status" value="1"/>
</dbReference>
<proteinExistence type="inferred from homology"/>
<dbReference type="InterPro" id="IPR041228">
    <property type="entry name" value="Dynein_C"/>
</dbReference>
<dbReference type="PANTHER" id="PTHR22878:SF71">
    <property type="entry name" value="DYNEIN, AXONEMAL, HEAVY CHAIN 3"/>
    <property type="match status" value="1"/>
</dbReference>
<dbReference type="FunFam" id="1.20.58.1120:FF:000007">
    <property type="entry name" value="Dynein heavy chain 4"/>
    <property type="match status" value="1"/>
</dbReference>
<dbReference type="InterPro" id="IPR043157">
    <property type="entry name" value="Dynein_AAA1S"/>
</dbReference>
<evidence type="ECO:0000256" key="1">
    <source>
        <dbReference type="ARBA" id="ARBA00004430"/>
    </source>
</evidence>
<dbReference type="Pfam" id="PF17852">
    <property type="entry name" value="Dynein_AAA_lid"/>
    <property type="match status" value="1"/>
</dbReference>
<dbReference type="Gene3D" id="1.20.920.20">
    <property type="match status" value="1"/>
</dbReference>
<comment type="similarity">
    <text evidence="2">Belongs to the dynein heavy chain family.</text>
</comment>
<evidence type="ECO:0000256" key="2">
    <source>
        <dbReference type="ARBA" id="ARBA00008887"/>
    </source>
</evidence>
<reference evidence="18" key="1">
    <citation type="submission" date="2013-03" db="EMBL/GenBank/DDBJ databases">
        <title>The Genome Sequence of Anopheles dirus WRAIR2.</title>
        <authorList>
            <consortium name="The Broad Institute Genomics Platform"/>
            <person name="Neafsey D.E."/>
            <person name="Walton C."/>
            <person name="Walker B."/>
            <person name="Young S.K."/>
            <person name="Zeng Q."/>
            <person name="Gargeya S."/>
            <person name="Fitzgerald M."/>
            <person name="Haas B."/>
            <person name="Abouelleil A."/>
            <person name="Allen A.W."/>
            <person name="Alvarado L."/>
            <person name="Arachchi H.M."/>
            <person name="Berlin A.M."/>
            <person name="Chapman S.B."/>
            <person name="Gainer-Dewar J."/>
            <person name="Goldberg J."/>
            <person name="Griggs A."/>
            <person name="Gujja S."/>
            <person name="Hansen M."/>
            <person name="Howarth C."/>
            <person name="Imamovic A."/>
            <person name="Ireland A."/>
            <person name="Larimer J."/>
            <person name="McCowan C."/>
            <person name="Murphy C."/>
            <person name="Pearson M."/>
            <person name="Poon T.W."/>
            <person name="Priest M."/>
            <person name="Roberts A."/>
            <person name="Saif S."/>
            <person name="Shea T."/>
            <person name="Sisk P."/>
            <person name="Sykes S."/>
            <person name="Wortman J."/>
            <person name="Nusbaum C."/>
            <person name="Birren B."/>
        </authorList>
    </citation>
    <scope>NUCLEOTIDE SEQUENCE [LARGE SCALE GENOMIC DNA]</scope>
    <source>
        <strain evidence="18">WRAIR2</strain>
    </source>
</reference>
<keyword evidence="4" id="KW-0493">Microtubule</keyword>
<dbReference type="FunFam" id="1.20.140.100:FF:000004">
    <property type="entry name" value="Dynein axonemal heavy chain 6"/>
    <property type="match status" value="1"/>
</dbReference>
<dbReference type="Pfam" id="PF03028">
    <property type="entry name" value="Dynein_heavy"/>
    <property type="match status" value="1"/>
</dbReference>
<dbReference type="Pfam" id="PF12781">
    <property type="entry name" value="AAA_9"/>
    <property type="match status" value="1"/>
</dbReference>
<dbReference type="Pfam" id="PF08393">
    <property type="entry name" value="DHC_N2"/>
    <property type="match status" value="1"/>
</dbReference>
<dbReference type="FunFam" id="3.10.490.20:FF:000009">
    <property type="entry name" value="Dynein heavy chain 4"/>
    <property type="match status" value="1"/>
</dbReference>
<dbReference type="GO" id="GO:0005930">
    <property type="term" value="C:axoneme"/>
    <property type="evidence" value="ECO:0007669"/>
    <property type="project" value="UniProtKB-SubCell"/>
</dbReference>
<feature type="transmembrane region" description="Helical" evidence="15">
    <location>
        <begin position="4307"/>
        <end position="4329"/>
    </location>
</feature>
<evidence type="ECO:0000256" key="15">
    <source>
        <dbReference type="SAM" id="Phobius"/>
    </source>
</evidence>
<dbReference type="GO" id="GO:0030286">
    <property type="term" value="C:dynein complex"/>
    <property type="evidence" value="ECO:0007669"/>
    <property type="project" value="UniProtKB-KW"/>
</dbReference>
<dbReference type="InterPro" id="IPR054354">
    <property type="entry name" value="DYNC2H1-like_lid"/>
</dbReference>
<dbReference type="Pfam" id="PF18199">
    <property type="entry name" value="Dynein_C"/>
    <property type="match status" value="1"/>
</dbReference>
<dbReference type="GO" id="GO:0007018">
    <property type="term" value="P:microtubule-based movement"/>
    <property type="evidence" value="ECO:0007669"/>
    <property type="project" value="InterPro"/>
</dbReference>
<dbReference type="InterPro" id="IPR042222">
    <property type="entry name" value="Dynein_2_N"/>
</dbReference>
<evidence type="ECO:0000256" key="11">
    <source>
        <dbReference type="ARBA" id="ARBA00023212"/>
    </source>
</evidence>
<dbReference type="InterPro" id="IPR043160">
    <property type="entry name" value="Dynein_C_barrel"/>
</dbReference>
<dbReference type="GO" id="GO:0005874">
    <property type="term" value="C:microtubule"/>
    <property type="evidence" value="ECO:0007669"/>
    <property type="project" value="UniProtKB-KW"/>
</dbReference>
<dbReference type="FunFam" id="3.20.180.20:FF:000010">
    <property type="entry name" value="Dynein heavy chain"/>
    <property type="match status" value="1"/>
</dbReference>
<keyword evidence="10" id="KW-0505">Motor protein</keyword>
<dbReference type="SUPFAM" id="SSF52540">
    <property type="entry name" value="P-loop containing nucleoside triphosphate hydrolases"/>
    <property type="match status" value="4"/>
</dbReference>
<dbReference type="Gene3D" id="1.10.287.2620">
    <property type="match status" value="1"/>
</dbReference>
<keyword evidence="7" id="KW-0243">Dynein</keyword>
<evidence type="ECO:0000256" key="12">
    <source>
        <dbReference type="ARBA" id="ARBA00023273"/>
    </source>
</evidence>
<keyword evidence="8 13" id="KW-0175">Coiled coil</keyword>
<dbReference type="FunFam" id="1.20.1270.280:FF:000010">
    <property type="entry name" value="Dynein heavy chain"/>
    <property type="match status" value="1"/>
</dbReference>
<dbReference type="Gene3D" id="1.20.920.30">
    <property type="match status" value="1"/>
</dbReference>
<evidence type="ECO:0000313" key="17">
    <source>
        <dbReference type="EnsemblMetazoa" id="ADIR005316-PA"/>
    </source>
</evidence>
<evidence type="ECO:0000256" key="14">
    <source>
        <dbReference type="SAM" id="MobiDB-lite"/>
    </source>
</evidence>
<evidence type="ECO:0000313" key="18">
    <source>
        <dbReference type="Proteomes" id="UP000075884"/>
    </source>
</evidence>
<evidence type="ECO:0000256" key="6">
    <source>
        <dbReference type="ARBA" id="ARBA00022840"/>
    </source>
</evidence>
<dbReference type="Pfam" id="PF18198">
    <property type="entry name" value="AAA_lid_11"/>
    <property type="match status" value="1"/>
</dbReference>
<dbReference type="FunFam" id="3.40.50.300:FF:001328">
    <property type="entry name" value="Dynein heavy chain 6, axonemal"/>
    <property type="match status" value="1"/>
</dbReference>
<feature type="region of interest" description="Disordered" evidence="14">
    <location>
        <begin position="69"/>
        <end position="113"/>
    </location>
</feature>
<keyword evidence="15" id="KW-1133">Transmembrane helix</keyword>
<comment type="subcellular location">
    <subcellularLocation>
        <location evidence="1">Cytoplasm</location>
        <location evidence="1">Cytoskeleton</location>
        <location evidence="1">Cilium axoneme</location>
    </subcellularLocation>
</comment>
<dbReference type="FunFam" id="3.40.50.300:FF:000362">
    <property type="entry name" value="Dynein, axonemal, heavy chain 6"/>
    <property type="match status" value="1"/>
</dbReference>
<dbReference type="InterPro" id="IPR027417">
    <property type="entry name" value="P-loop_NTPase"/>
</dbReference>
<evidence type="ECO:0000256" key="9">
    <source>
        <dbReference type="ARBA" id="ARBA00023069"/>
    </source>
</evidence>
<evidence type="ECO:0000256" key="7">
    <source>
        <dbReference type="ARBA" id="ARBA00023017"/>
    </source>
</evidence>
<keyword evidence="15" id="KW-0812">Transmembrane</keyword>
<dbReference type="Gene3D" id="1.10.8.720">
    <property type="entry name" value="Region D6 of dynein motor"/>
    <property type="match status" value="1"/>
</dbReference>
<dbReference type="InterPro" id="IPR003593">
    <property type="entry name" value="AAA+_ATPase"/>
</dbReference>
<dbReference type="FunFam" id="1.20.920.30:FF:000002">
    <property type="entry name" value="Dynein axonemal heavy chain 3"/>
    <property type="match status" value="1"/>
</dbReference>
<dbReference type="InterPro" id="IPR024743">
    <property type="entry name" value="Dynein_HC_stalk"/>
</dbReference>
<accession>A0A182NCF2</accession>
<feature type="domain" description="AAA+ ATPase" evidence="16">
    <location>
        <begin position="1563"/>
        <end position="1702"/>
    </location>
</feature>
<evidence type="ECO:0000256" key="13">
    <source>
        <dbReference type="SAM" id="Coils"/>
    </source>
</evidence>
<evidence type="ECO:0000256" key="5">
    <source>
        <dbReference type="ARBA" id="ARBA00022741"/>
    </source>
</evidence>